<proteinExistence type="predicted"/>
<dbReference type="EMBL" id="JAMZIH010008759">
    <property type="protein sequence ID" value="KAJ1671424.1"/>
    <property type="molecule type" value="Genomic_DNA"/>
</dbReference>
<evidence type="ECO:0000313" key="1">
    <source>
        <dbReference type="EMBL" id="KAJ1671424.1"/>
    </source>
</evidence>
<keyword evidence="2" id="KW-1185">Reference proteome</keyword>
<evidence type="ECO:0000313" key="2">
    <source>
        <dbReference type="Proteomes" id="UP001145114"/>
    </source>
</evidence>
<accession>A0ACC1H8K4</accession>
<dbReference type="Proteomes" id="UP001145114">
    <property type="component" value="Unassembled WGS sequence"/>
</dbReference>
<name>A0ACC1H8K4_9FUNG</name>
<feature type="non-terminal residue" evidence="1">
    <location>
        <position position="276"/>
    </location>
</feature>
<organism evidence="1 2">
    <name type="scientific">Spiromyces aspiralis</name>
    <dbReference type="NCBI Taxonomy" id="68401"/>
    <lineage>
        <taxon>Eukaryota</taxon>
        <taxon>Fungi</taxon>
        <taxon>Fungi incertae sedis</taxon>
        <taxon>Zoopagomycota</taxon>
        <taxon>Kickxellomycotina</taxon>
        <taxon>Kickxellomycetes</taxon>
        <taxon>Kickxellales</taxon>
        <taxon>Kickxellaceae</taxon>
        <taxon>Spiromyces</taxon>
    </lineage>
</organism>
<reference evidence="1" key="1">
    <citation type="submission" date="2022-06" db="EMBL/GenBank/DDBJ databases">
        <title>Phylogenomic reconstructions and comparative analyses of Kickxellomycotina fungi.</title>
        <authorList>
            <person name="Reynolds N.K."/>
            <person name="Stajich J.E."/>
            <person name="Barry K."/>
            <person name="Grigoriev I.V."/>
            <person name="Crous P."/>
            <person name="Smith M.E."/>
        </authorList>
    </citation>
    <scope>NUCLEOTIDE SEQUENCE</scope>
    <source>
        <strain evidence="1">RSA 2271</strain>
    </source>
</reference>
<feature type="non-terminal residue" evidence="1">
    <location>
        <position position="1"/>
    </location>
</feature>
<gene>
    <name evidence="1" type="ORF">EV182_007635</name>
</gene>
<protein>
    <submittedName>
        <fullName evidence="1">Uncharacterized protein</fullName>
    </submittedName>
</protein>
<sequence length="276" mass="31052">QILTFPQQGSQEEAFSADVKGKIVSEIVPRIESAIQQTKKLKVGAVKLMRRIDMVRAQGMFMVDTVVDRVCTHAATSDQLQRLAIQARVAVQEYVKTCAEGEKGFTIGDLGAIFTSVTKRVLRSEDVVLLGSFVDMVQTVAKDITSVLELLNEQTSVMKAPAIEHPWIKRAEQFKSSLVQNSDVERRIESLNEEIISLARELKLKEKEIQESNVKIEILERRGESIKAQTKQIEQLRTDIAKAKSQEKVFEEAIENLQSELEALERENSRLKKASA</sequence>
<comment type="caution">
    <text evidence="1">The sequence shown here is derived from an EMBL/GenBank/DDBJ whole genome shotgun (WGS) entry which is preliminary data.</text>
</comment>